<dbReference type="EMBL" id="JH668380">
    <property type="protein sequence ID" value="KAG6449912.1"/>
    <property type="molecule type" value="Genomic_DNA"/>
</dbReference>
<keyword evidence="11" id="KW-0472">Membrane</keyword>
<dbReference type="GO" id="GO:0005789">
    <property type="term" value="C:endoplasmic reticulum membrane"/>
    <property type="evidence" value="ECO:0007669"/>
    <property type="project" value="UniProtKB-SubCell"/>
</dbReference>
<dbReference type="PROSITE" id="PS00086">
    <property type="entry name" value="CYTOCHROME_P450"/>
    <property type="match status" value="1"/>
</dbReference>
<keyword evidence="9 12" id="KW-0560">Oxidoreductase</keyword>
<comment type="caution">
    <text evidence="13">The sequence shown here is derived from an EMBL/GenBank/DDBJ whole genome shotgun (WGS) entry which is preliminary data.</text>
</comment>
<evidence type="ECO:0000256" key="8">
    <source>
        <dbReference type="ARBA" id="ARBA00022848"/>
    </source>
</evidence>
<dbReference type="Proteomes" id="UP000791440">
    <property type="component" value="Unassembled WGS sequence"/>
</dbReference>
<keyword evidence="12" id="KW-0503">Monooxygenase</keyword>
<dbReference type="InterPro" id="IPR050196">
    <property type="entry name" value="Cytochrome_P450_Monoox"/>
</dbReference>
<comment type="similarity">
    <text evidence="4 12">Belongs to the cytochrome P450 family.</text>
</comment>
<keyword evidence="8" id="KW-0492">Microsome</keyword>
<evidence type="ECO:0000256" key="2">
    <source>
        <dbReference type="ARBA" id="ARBA00004174"/>
    </source>
</evidence>
<accession>A0A921Z1S5</accession>
<dbReference type="GO" id="GO:0016705">
    <property type="term" value="F:oxidoreductase activity, acting on paired donors, with incorporation or reduction of molecular oxygen"/>
    <property type="evidence" value="ECO:0007669"/>
    <property type="project" value="InterPro"/>
</dbReference>
<organism evidence="13 14">
    <name type="scientific">Manduca sexta</name>
    <name type="common">Tobacco hawkmoth</name>
    <name type="synonym">Tobacco hornworm</name>
    <dbReference type="NCBI Taxonomy" id="7130"/>
    <lineage>
        <taxon>Eukaryota</taxon>
        <taxon>Metazoa</taxon>
        <taxon>Ecdysozoa</taxon>
        <taxon>Arthropoda</taxon>
        <taxon>Hexapoda</taxon>
        <taxon>Insecta</taxon>
        <taxon>Pterygota</taxon>
        <taxon>Neoptera</taxon>
        <taxon>Endopterygota</taxon>
        <taxon>Lepidoptera</taxon>
        <taxon>Glossata</taxon>
        <taxon>Ditrysia</taxon>
        <taxon>Bombycoidea</taxon>
        <taxon>Sphingidae</taxon>
        <taxon>Sphinginae</taxon>
        <taxon>Sphingini</taxon>
        <taxon>Manduca</taxon>
    </lineage>
</organism>
<evidence type="ECO:0000256" key="4">
    <source>
        <dbReference type="ARBA" id="ARBA00010617"/>
    </source>
</evidence>
<evidence type="ECO:0000256" key="11">
    <source>
        <dbReference type="ARBA" id="ARBA00023136"/>
    </source>
</evidence>
<keyword evidence="5 12" id="KW-0349">Heme</keyword>
<dbReference type="GO" id="GO:0004497">
    <property type="term" value="F:monooxygenase activity"/>
    <property type="evidence" value="ECO:0007669"/>
    <property type="project" value="UniProtKB-KW"/>
</dbReference>
<evidence type="ECO:0000256" key="7">
    <source>
        <dbReference type="ARBA" id="ARBA00022824"/>
    </source>
</evidence>
<dbReference type="AlphaFoldDB" id="A0A921Z1S5"/>
<keyword evidence="7" id="KW-0256">Endoplasmic reticulum</keyword>
<gene>
    <name evidence="13" type="ORF">O3G_MSEX006297</name>
</gene>
<comment type="subcellular location">
    <subcellularLocation>
        <location evidence="3">Endoplasmic reticulum membrane</location>
        <topology evidence="3">Peripheral membrane protein</topology>
    </subcellularLocation>
    <subcellularLocation>
        <location evidence="2">Microsome membrane</location>
        <topology evidence="2">Peripheral membrane protein</topology>
    </subcellularLocation>
</comment>
<keyword evidence="14" id="KW-1185">Reference proteome</keyword>
<evidence type="ECO:0008006" key="15">
    <source>
        <dbReference type="Google" id="ProtNLM"/>
    </source>
</evidence>
<evidence type="ECO:0000313" key="13">
    <source>
        <dbReference type="EMBL" id="KAG6449911.1"/>
    </source>
</evidence>
<protein>
    <recommendedName>
        <fullName evidence="15">Cytochrome P450</fullName>
    </recommendedName>
</protein>
<dbReference type="GO" id="GO:0005506">
    <property type="term" value="F:iron ion binding"/>
    <property type="evidence" value="ECO:0007669"/>
    <property type="project" value="InterPro"/>
</dbReference>
<comment type="cofactor">
    <cofactor evidence="1">
        <name>heme</name>
        <dbReference type="ChEBI" id="CHEBI:30413"/>
    </cofactor>
</comment>
<evidence type="ECO:0000313" key="14">
    <source>
        <dbReference type="Proteomes" id="UP000791440"/>
    </source>
</evidence>
<evidence type="ECO:0000256" key="6">
    <source>
        <dbReference type="ARBA" id="ARBA00022723"/>
    </source>
</evidence>
<name>A0A921Z1S5_MANSE</name>
<dbReference type="PANTHER" id="PTHR24291:SF189">
    <property type="entry name" value="CYTOCHROME P450 4C3-RELATED"/>
    <property type="match status" value="1"/>
</dbReference>
<dbReference type="PANTHER" id="PTHR24291">
    <property type="entry name" value="CYTOCHROME P450 FAMILY 4"/>
    <property type="match status" value="1"/>
</dbReference>
<sequence>MLSVLSCLCVLYAVWTWYLRKSSSPDRPPYLRGIFPVIGNALILLEGHNALFRHVINISRDCIKKGGVICGALVLQRYYMITNPQDALTAANSCLQKHLAFEWVKPWLGNSIFMSTGEIWKNQRRMIAPAFSLRILHGYLGVFNTKARELVEILSTQTDPTFNILPYIKDIIFKISCKTVFGVDELDDKEFTKQYMKATDTILGSYVHRFHNPLLHSDFMYKLLGYKKKDDEVIRILSNMSDTTIHISSYLITYFILFFSDAKYKSLLESFLELSENNMLTYKEIKEEVDTFIVAAYDTCSLVLTYTLMCLGTYPEVQERVYKEIQTVFGDTDRDVEKEDLSQLLYTEAVIKETLRMYPPAPFILRYCDKEVLLKNYKIPANTQLILSTYGMNRDAVWGPDVEHFRPDRWLDLKPEQSNAFGSFSIGKRICPGQHFALISLKTLVAHVIRHYRIRANIHKLQFRMDFLAVPMSDCNVVLERRNNVVTQAL</sequence>
<dbReference type="InterPro" id="IPR017972">
    <property type="entry name" value="Cyt_P450_CS"/>
</dbReference>
<reference evidence="13" key="1">
    <citation type="journal article" date="2016" name="Insect Biochem. Mol. Biol.">
        <title>Multifaceted biological insights from a draft genome sequence of the tobacco hornworm moth, Manduca sexta.</title>
        <authorList>
            <person name="Kanost M.R."/>
            <person name="Arrese E.L."/>
            <person name="Cao X."/>
            <person name="Chen Y.R."/>
            <person name="Chellapilla S."/>
            <person name="Goldsmith M.R."/>
            <person name="Grosse-Wilde E."/>
            <person name="Heckel D.G."/>
            <person name="Herndon N."/>
            <person name="Jiang H."/>
            <person name="Papanicolaou A."/>
            <person name="Qu J."/>
            <person name="Soulages J.L."/>
            <person name="Vogel H."/>
            <person name="Walters J."/>
            <person name="Waterhouse R.M."/>
            <person name="Ahn S.J."/>
            <person name="Almeida F.C."/>
            <person name="An C."/>
            <person name="Aqrawi P."/>
            <person name="Bretschneider A."/>
            <person name="Bryant W.B."/>
            <person name="Bucks S."/>
            <person name="Chao H."/>
            <person name="Chevignon G."/>
            <person name="Christen J.M."/>
            <person name="Clarke D.F."/>
            <person name="Dittmer N.T."/>
            <person name="Ferguson L.C.F."/>
            <person name="Garavelou S."/>
            <person name="Gordon K.H.J."/>
            <person name="Gunaratna R.T."/>
            <person name="Han Y."/>
            <person name="Hauser F."/>
            <person name="He Y."/>
            <person name="Heidel-Fischer H."/>
            <person name="Hirsh A."/>
            <person name="Hu Y."/>
            <person name="Jiang H."/>
            <person name="Kalra D."/>
            <person name="Klinner C."/>
            <person name="Konig C."/>
            <person name="Kovar C."/>
            <person name="Kroll A.R."/>
            <person name="Kuwar S.S."/>
            <person name="Lee S.L."/>
            <person name="Lehman R."/>
            <person name="Li K."/>
            <person name="Li Z."/>
            <person name="Liang H."/>
            <person name="Lovelace S."/>
            <person name="Lu Z."/>
            <person name="Mansfield J.H."/>
            <person name="McCulloch K.J."/>
            <person name="Mathew T."/>
            <person name="Morton B."/>
            <person name="Muzny D.M."/>
            <person name="Neunemann D."/>
            <person name="Ongeri F."/>
            <person name="Pauchet Y."/>
            <person name="Pu L.L."/>
            <person name="Pyrousis I."/>
            <person name="Rao X.J."/>
            <person name="Redding A."/>
            <person name="Roesel C."/>
            <person name="Sanchez-Gracia A."/>
            <person name="Schaack S."/>
            <person name="Shukla A."/>
            <person name="Tetreau G."/>
            <person name="Wang Y."/>
            <person name="Xiong G.H."/>
            <person name="Traut W."/>
            <person name="Walsh T.K."/>
            <person name="Worley K.C."/>
            <person name="Wu D."/>
            <person name="Wu W."/>
            <person name="Wu Y.Q."/>
            <person name="Zhang X."/>
            <person name="Zou Z."/>
            <person name="Zucker H."/>
            <person name="Briscoe A.D."/>
            <person name="Burmester T."/>
            <person name="Clem R.J."/>
            <person name="Feyereisen R."/>
            <person name="Grimmelikhuijzen C.J.P."/>
            <person name="Hamodrakas S.J."/>
            <person name="Hansson B.S."/>
            <person name="Huguet E."/>
            <person name="Jermiin L.S."/>
            <person name="Lan Q."/>
            <person name="Lehman H.K."/>
            <person name="Lorenzen M."/>
            <person name="Merzendorfer H."/>
            <person name="Michalopoulos I."/>
            <person name="Morton D.B."/>
            <person name="Muthukrishnan S."/>
            <person name="Oakeshott J.G."/>
            <person name="Palmer W."/>
            <person name="Park Y."/>
            <person name="Passarelli A.L."/>
            <person name="Rozas J."/>
            <person name="Schwartz L.M."/>
            <person name="Smith W."/>
            <person name="Southgate A."/>
            <person name="Vilcinskas A."/>
            <person name="Vogt R."/>
            <person name="Wang P."/>
            <person name="Werren J."/>
            <person name="Yu X.Q."/>
            <person name="Zhou J.J."/>
            <person name="Brown S.J."/>
            <person name="Scherer S.E."/>
            <person name="Richards S."/>
            <person name="Blissard G.W."/>
        </authorList>
    </citation>
    <scope>NUCLEOTIDE SEQUENCE</scope>
</reference>
<evidence type="ECO:0000256" key="12">
    <source>
        <dbReference type="RuleBase" id="RU000461"/>
    </source>
</evidence>
<evidence type="ECO:0000256" key="1">
    <source>
        <dbReference type="ARBA" id="ARBA00001971"/>
    </source>
</evidence>
<proteinExistence type="inferred from homology"/>
<dbReference type="GO" id="GO:0020037">
    <property type="term" value="F:heme binding"/>
    <property type="evidence" value="ECO:0007669"/>
    <property type="project" value="InterPro"/>
</dbReference>
<reference evidence="13" key="2">
    <citation type="submission" date="2020-12" db="EMBL/GenBank/DDBJ databases">
        <authorList>
            <person name="Kanost M."/>
        </authorList>
    </citation>
    <scope>NUCLEOTIDE SEQUENCE</scope>
</reference>
<evidence type="ECO:0000256" key="5">
    <source>
        <dbReference type="ARBA" id="ARBA00022617"/>
    </source>
</evidence>
<dbReference type="InterPro" id="IPR001128">
    <property type="entry name" value="Cyt_P450"/>
</dbReference>
<evidence type="ECO:0000256" key="10">
    <source>
        <dbReference type="ARBA" id="ARBA00023004"/>
    </source>
</evidence>
<dbReference type="EMBL" id="JH668380">
    <property type="protein sequence ID" value="KAG6449911.1"/>
    <property type="molecule type" value="Genomic_DNA"/>
</dbReference>
<evidence type="ECO:0000256" key="3">
    <source>
        <dbReference type="ARBA" id="ARBA00004406"/>
    </source>
</evidence>
<keyword evidence="6 12" id="KW-0479">Metal-binding</keyword>
<keyword evidence="10 12" id="KW-0408">Iron</keyword>
<evidence type="ECO:0000256" key="9">
    <source>
        <dbReference type="ARBA" id="ARBA00023002"/>
    </source>
</evidence>
<dbReference type="Pfam" id="PF00067">
    <property type="entry name" value="p450"/>
    <property type="match status" value="1"/>
</dbReference>